<dbReference type="Proteomes" id="UP000620133">
    <property type="component" value="Chromosome"/>
</dbReference>
<dbReference type="KEGG" id="manr:MPAN_015570"/>
<dbReference type="EMBL" id="AP024412">
    <property type="protein sequence ID" value="BCR36664.1"/>
    <property type="molecule type" value="Genomic_DNA"/>
</dbReference>
<organism evidence="1 2">
    <name type="scientific">Mariniplasma anaerobium</name>
    <dbReference type="NCBI Taxonomy" id="2735436"/>
    <lineage>
        <taxon>Bacteria</taxon>
        <taxon>Bacillati</taxon>
        <taxon>Mycoplasmatota</taxon>
        <taxon>Mollicutes</taxon>
        <taxon>Acholeplasmatales</taxon>
        <taxon>Acholeplasmataceae</taxon>
        <taxon>Mariniplasma</taxon>
    </lineage>
</organism>
<dbReference type="PROSITE" id="PS51257">
    <property type="entry name" value="PROKAR_LIPOPROTEIN"/>
    <property type="match status" value="1"/>
</dbReference>
<dbReference type="RefSeq" id="WP_176239310.1">
    <property type="nucleotide sequence ID" value="NZ_AP024412.1"/>
</dbReference>
<name>A0A7U9TIE7_9MOLU</name>
<dbReference type="AlphaFoldDB" id="A0A7U9TIE7"/>
<sequence>MKKTLLLLLFVFTFVTLAGCQEKDSFTLELTDFNGDVLVDQTIYFEEDDQRTILELIEASVDIDYDTYDFGVMVNGIEGYYPREYGASYNYYYQIQVDGVASEVGISEINYVDQMTLSFVEISSLLAFDQMVDDFIYGFIKNNLDNYLSDAFVDYMVLSSLNQLIQNNYIDLDFNDYYSYDNLDLKNEVLDDMTIGELLKAGPVYKVEGMNLDTYKTKLSETEISNPYEATSYLEALYIAGEMDNVVAADLMNQEVNDPDYTGMALMAIAPYSDLEGFDSYIDSLGTYLQTTLTATGVESWGSANSASTATAILGLVANGINPQSDAYMTDGVGLVEALMLYVDGYNFKWQLASEEADLAFSTPQAFAALVAYKLSRDTWGFGSTNIFNFS</sequence>
<accession>A0A7U9TIE7</accession>
<proteinExistence type="predicted"/>
<evidence type="ECO:0000313" key="2">
    <source>
        <dbReference type="Proteomes" id="UP000620133"/>
    </source>
</evidence>
<protein>
    <recommendedName>
        <fullName evidence="3">DUF4430 domain-containing protein</fullName>
    </recommendedName>
</protein>
<gene>
    <name evidence="1" type="ORF">MPAN_015570</name>
</gene>
<reference evidence="1" key="1">
    <citation type="submission" date="2021-01" db="EMBL/GenBank/DDBJ databases">
        <title>Draft genome sequence of Acholeplasmataceae bacterium strain Mahy22.</title>
        <authorList>
            <person name="Watanabe M."/>
            <person name="Kojima H."/>
            <person name="Fukui M."/>
        </authorList>
    </citation>
    <scope>NUCLEOTIDE SEQUENCE</scope>
    <source>
        <strain evidence="1">Mahy22</strain>
    </source>
</reference>
<dbReference type="Gene3D" id="2.170.130.30">
    <property type="match status" value="1"/>
</dbReference>
<keyword evidence="2" id="KW-1185">Reference proteome</keyword>
<evidence type="ECO:0008006" key="3">
    <source>
        <dbReference type="Google" id="ProtNLM"/>
    </source>
</evidence>
<evidence type="ECO:0000313" key="1">
    <source>
        <dbReference type="EMBL" id="BCR36664.1"/>
    </source>
</evidence>